<comment type="caution">
    <text evidence="4">The sequence shown here is derived from an EMBL/GenBank/DDBJ whole genome shotgun (WGS) entry which is preliminary data.</text>
</comment>
<proteinExistence type="predicted"/>
<dbReference type="SUPFAM" id="SSF48452">
    <property type="entry name" value="TPR-like"/>
    <property type="match status" value="1"/>
</dbReference>
<dbReference type="GO" id="GO:0004016">
    <property type="term" value="F:adenylate cyclase activity"/>
    <property type="evidence" value="ECO:0007669"/>
    <property type="project" value="TreeGrafter"/>
</dbReference>
<evidence type="ECO:0000313" key="5">
    <source>
        <dbReference type="Proteomes" id="UP000544122"/>
    </source>
</evidence>
<name>A0A7Y4GME0_9BRAD</name>
<accession>A0A7Y4GME0</accession>
<evidence type="ECO:0000259" key="3">
    <source>
        <dbReference type="Pfam" id="PF13191"/>
    </source>
</evidence>
<dbReference type="EMBL" id="JAAVLX010000001">
    <property type="protein sequence ID" value="NOJ38406.1"/>
    <property type="molecule type" value="Genomic_DNA"/>
</dbReference>
<feature type="domain" description="Orc1-like AAA ATPase" evidence="3">
    <location>
        <begin position="33"/>
        <end position="221"/>
    </location>
</feature>
<dbReference type="SUPFAM" id="SSF52540">
    <property type="entry name" value="P-loop containing nucleoside triphosphate hydrolases"/>
    <property type="match status" value="1"/>
</dbReference>
<dbReference type="Gene3D" id="1.25.40.10">
    <property type="entry name" value="Tetratricopeptide repeat domain"/>
    <property type="match status" value="2"/>
</dbReference>
<dbReference type="InterPro" id="IPR011990">
    <property type="entry name" value="TPR-like_helical_dom_sf"/>
</dbReference>
<dbReference type="GO" id="GO:0005524">
    <property type="term" value="F:ATP binding"/>
    <property type="evidence" value="ECO:0007669"/>
    <property type="project" value="UniProtKB-KW"/>
</dbReference>
<keyword evidence="1" id="KW-0547">Nucleotide-binding</keyword>
<dbReference type="AlphaFoldDB" id="A0A7Y4GME0"/>
<protein>
    <submittedName>
        <fullName evidence="4">AAA family ATPase</fullName>
    </submittedName>
</protein>
<keyword evidence="5" id="KW-1185">Reference proteome</keyword>
<evidence type="ECO:0000256" key="2">
    <source>
        <dbReference type="ARBA" id="ARBA00022840"/>
    </source>
</evidence>
<organism evidence="4 5">
    <name type="scientific">Bradyrhizobium australiense</name>
    <dbReference type="NCBI Taxonomy" id="2721161"/>
    <lineage>
        <taxon>Bacteria</taxon>
        <taxon>Pseudomonadati</taxon>
        <taxon>Pseudomonadota</taxon>
        <taxon>Alphaproteobacteria</taxon>
        <taxon>Hyphomicrobiales</taxon>
        <taxon>Nitrobacteraceae</taxon>
        <taxon>Bradyrhizobium</taxon>
    </lineage>
</organism>
<evidence type="ECO:0000256" key="1">
    <source>
        <dbReference type="ARBA" id="ARBA00022741"/>
    </source>
</evidence>
<gene>
    <name evidence="4" type="ORF">HCN58_02030</name>
</gene>
<dbReference type="Pfam" id="PF13191">
    <property type="entry name" value="AAA_16"/>
    <property type="match status" value="1"/>
</dbReference>
<dbReference type="Proteomes" id="UP000544122">
    <property type="component" value="Unassembled WGS sequence"/>
</dbReference>
<dbReference type="PANTHER" id="PTHR16305:SF28">
    <property type="entry name" value="GUANYLATE CYCLASE DOMAIN-CONTAINING PROTEIN"/>
    <property type="match status" value="1"/>
</dbReference>
<dbReference type="GO" id="GO:0005737">
    <property type="term" value="C:cytoplasm"/>
    <property type="evidence" value="ECO:0007669"/>
    <property type="project" value="TreeGrafter"/>
</dbReference>
<dbReference type="InterPro" id="IPR027417">
    <property type="entry name" value="P-loop_NTPase"/>
</dbReference>
<sequence length="873" mass="95213">MKGLSQPVEAWQVRGETAGVSRFEVRRAGALTPLVGRQEEIELLLRRWDQAKLGEGRVVLLTGEPGIGKSRIAESLLAARESEPHARIRYFCSPYHVQSPLYPFIAQLERAAGFEPGSSANVKLDKLEALLKAATKNVLRDVALVAELLGVPADWRYPALALSPQQKREMTLTALLDQLAGMAAQRPALIVVEDAHWIDPTSQDLLDRIVARAANLPVLLVVTVRPEVQPTWVGEPHVTMLPLSRLGRRDSAGIIGGITKDKALPDAVVEHILAHADGVPLFIEELTSTLLEGGVLRETADGYALDGPLPEFAIPTTLQASLVARLDRLASVKDVAQIGAAIGREFSHELITVVSVLAPMELDAALERLTGSGLISRRGTPPDASYSFKHALIQDAAYATMLKSRRRQLHASIAKVLAERFPALVESQPEVVALHFTKAGLASEAITYWLDAGQRAAKRSADQEAIIHLERGLALLNTLPESADRDRLELDFQIASGTPLLAVRGYTSSEVGAACERATILSEKLDDVGRLFASLYAQFSYCNATGNTHKALEFAERCQTLGIRQGDRVMQLMAHRGIGIVLYQLGKFELARKEFEQSLALYDPERDRSLAARYITDPFASASALLALVEWISGFPDRAARMQAQALSYAAALNHVNTSGFAHFLAGAALEQLFGNAAAVLTHTQILSALATEHGVLAWRSSGIIFEGWAVSWIGGPESGIALMQKGIADVDAKNLTFFVPLFTSLLAQARGRIGDFRSAVALCIDARERAQRSEQYNWEAELHRNEGEVRRAAGHSLTDVEECFAKALDVSRAQGARMFELRAATSLARLWHDQGRHVEARDLLAPIYGWFTEGFDTVDLEDAKALLAQLRA</sequence>
<evidence type="ECO:0000313" key="4">
    <source>
        <dbReference type="EMBL" id="NOJ38406.1"/>
    </source>
</evidence>
<keyword evidence="2" id="KW-0067">ATP-binding</keyword>
<dbReference type="Gene3D" id="3.40.50.300">
    <property type="entry name" value="P-loop containing nucleotide triphosphate hydrolases"/>
    <property type="match status" value="1"/>
</dbReference>
<reference evidence="4 5" key="1">
    <citation type="submission" date="2020-03" db="EMBL/GenBank/DDBJ databases">
        <title>Bradyrhizobium diversity isolated from nodules of Indigofera sp.</title>
        <authorList>
            <person name="Klepa M."/>
            <person name="Helene L."/>
            <person name="Hungria M."/>
        </authorList>
    </citation>
    <scope>NUCLEOTIDE SEQUENCE [LARGE SCALE GENOMIC DNA]</scope>
    <source>
        <strain evidence="4 5">WSM 1791</strain>
    </source>
</reference>
<dbReference type="InterPro" id="IPR041664">
    <property type="entry name" value="AAA_16"/>
</dbReference>
<dbReference type="RefSeq" id="WP_171577696.1">
    <property type="nucleotide sequence ID" value="NZ_JAAVLX010000001.1"/>
</dbReference>
<dbReference type="PANTHER" id="PTHR16305">
    <property type="entry name" value="TESTICULAR SOLUBLE ADENYLYL CYCLASE"/>
    <property type="match status" value="1"/>
</dbReference>